<dbReference type="Proteomes" id="UP000646365">
    <property type="component" value="Unassembled WGS sequence"/>
</dbReference>
<keyword evidence="8" id="KW-1185">Reference proteome</keyword>
<dbReference type="GO" id="GO:0005886">
    <property type="term" value="C:plasma membrane"/>
    <property type="evidence" value="ECO:0007669"/>
    <property type="project" value="UniProtKB-SubCell"/>
</dbReference>
<evidence type="ECO:0000256" key="2">
    <source>
        <dbReference type="ARBA" id="ARBA00022475"/>
    </source>
</evidence>
<feature type="transmembrane region" description="Helical" evidence="6">
    <location>
        <begin position="348"/>
        <end position="367"/>
    </location>
</feature>
<evidence type="ECO:0000313" key="8">
    <source>
        <dbReference type="Proteomes" id="UP000646365"/>
    </source>
</evidence>
<evidence type="ECO:0000256" key="1">
    <source>
        <dbReference type="ARBA" id="ARBA00004651"/>
    </source>
</evidence>
<proteinExistence type="predicted"/>
<feature type="transmembrane region" description="Helical" evidence="6">
    <location>
        <begin position="86"/>
        <end position="113"/>
    </location>
</feature>
<accession>A0A8J2YRF3</accession>
<keyword evidence="3 6" id="KW-0812">Transmembrane</keyword>
<feature type="transmembrane region" description="Helical" evidence="6">
    <location>
        <begin position="170"/>
        <end position="189"/>
    </location>
</feature>
<reference evidence="7" key="1">
    <citation type="journal article" date="2014" name="Int. J. Syst. Evol. Microbiol.">
        <title>Complete genome sequence of Corynebacterium casei LMG S-19264T (=DSM 44701T), isolated from a smear-ripened cheese.</title>
        <authorList>
            <consortium name="US DOE Joint Genome Institute (JGI-PGF)"/>
            <person name="Walter F."/>
            <person name="Albersmeier A."/>
            <person name="Kalinowski J."/>
            <person name="Ruckert C."/>
        </authorList>
    </citation>
    <scope>NUCLEOTIDE SEQUENCE</scope>
    <source>
        <strain evidence="7">CGMCC 1.15725</strain>
    </source>
</reference>
<evidence type="ECO:0000256" key="4">
    <source>
        <dbReference type="ARBA" id="ARBA00022989"/>
    </source>
</evidence>
<dbReference type="PANTHER" id="PTHR23513">
    <property type="entry name" value="INTEGRAL MEMBRANE EFFLUX PROTEIN-RELATED"/>
    <property type="match status" value="1"/>
</dbReference>
<dbReference type="Pfam" id="PF07690">
    <property type="entry name" value="MFS_1"/>
    <property type="match status" value="1"/>
</dbReference>
<feature type="transmembrane region" description="Helical" evidence="6">
    <location>
        <begin position="314"/>
        <end position="336"/>
    </location>
</feature>
<feature type="transmembrane region" description="Helical" evidence="6">
    <location>
        <begin position="44"/>
        <end position="66"/>
    </location>
</feature>
<comment type="caution">
    <text evidence="7">The sequence shown here is derived from an EMBL/GenBank/DDBJ whole genome shotgun (WGS) entry which is preliminary data.</text>
</comment>
<organism evidence="7 8">
    <name type="scientific">Aliidongia dinghuensis</name>
    <dbReference type="NCBI Taxonomy" id="1867774"/>
    <lineage>
        <taxon>Bacteria</taxon>
        <taxon>Pseudomonadati</taxon>
        <taxon>Pseudomonadota</taxon>
        <taxon>Alphaproteobacteria</taxon>
        <taxon>Rhodospirillales</taxon>
        <taxon>Dongiaceae</taxon>
        <taxon>Aliidongia</taxon>
    </lineage>
</organism>
<protein>
    <submittedName>
        <fullName evidence="7">MFS transporter</fullName>
    </submittedName>
</protein>
<dbReference type="CDD" id="cd06173">
    <property type="entry name" value="MFS_MefA_like"/>
    <property type="match status" value="1"/>
</dbReference>
<dbReference type="PANTHER" id="PTHR23513:SF6">
    <property type="entry name" value="MAJOR FACILITATOR SUPERFAMILY ASSOCIATED DOMAIN-CONTAINING PROTEIN"/>
    <property type="match status" value="1"/>
</dbReference>
<name>A0A8J2YRF3_9PROT</name>
<keyword evidence="2" id="KW-1003">Cell membrane</keyword>
<comment type="subcellular location">
    <subcellularLocation>
        <location evidence="1">Cell membrane</location>
        <topology evidence="1">Multi-pass membrane protein</topology>
    </subcellularLocation>
</comment>
<dbReference type="InterPro" id="IPR011701">
    <property type="entry name" value="MFS"/>
</dbReference>
<dbReference type="SUPFAM" id="SSF103473">
    <property type="entry name" value="MFS general substrate transporter"/>
    <property type="match status" value="1"/>
</dbReference>
<reference evidence="7" key="2">
    <citation type="submission" date="2020-09" db="EMBL/GenBank/DDBJ databases">
        <authorList>
            <person name="Sun Q."/>
            <person name="Zhou Y."/>
        </authorList>
    </citation>
    <scope>NUCLEOTIDE SEQUENCE</scope>
    <source>
        <strain evidence="7">CGMCC 1.15725</strain>
    </source>
</reference>
<dbReference type="AlphaFoldDB" id="A0A8J2YRF3"/>
<dbReference type="EMBL" id="BMJQ01000003">
    <property type="protein sequence ID" value="GGF09241.1"/>
    <property type="molecule type" value="Genomic_DNA"/>
</dbReference>
<evidence type="ECO:0000313" key="7">
    <source>
        <dbReference type="EMBL" id="GGF09241.1"/>
    </source>
</evidence>
<feature type="transmembrane region" description="Helical" evidence="6">
    <location>
        <begin position="12"/>
        <end position="38"/>
    </location>
</feature>
<gene>
    <name evidence="7" type="ORF">GCM10011611_13440</name>
</gene>
<keyword evidence="4 6" id="KW-1133">Transmembrane helix</keyword>
<keyword evidence="5 6" id="KW-0472">Membrane</keyword>
<feature type="transmembrane region" description="Helical" evidence="6">
    <location>
        <begin position="373"/>
        <end position="399"/>
    </location>
</feature>
<evidence type="ECO:0000256" key="6">
    <source>
        <dbReference type="SAM" id="Phobius"/>
    </source>
</evidence>
<evidence type="ECO:0000256" key="3">
    <source>
        <dbReference type="ARBA" id="ARBA00022692"/>
    </source>
</evidence>
<feature type="transmembrane region" description="Helical" evidence="6">
    <location>
        <begin position="291"/>
        <end position="308"/>
    </location>
</feature>
<sequence>MFVLKPLARRPIALLWSGQVLAATGSEFYMVAVVWIAADLIGREAGYVSAVQAGVLLFGSLFSGVLTDRWRHGATMIAADLARAVLVLVLSVAGLLHMMSLPLLILVAGAVALGTSAFDPALQATLPAIAPDPVLRHATNGLFDATKRMARILGPSLIALVNGFVPKTQFFTLTAITFLLSALAVRAVNRGLGEAPQRRSVTGTAAVIDSLLGGLRAVRGHGLVIYGLVGNMIGNLTWAMGVLLGMVLYLRATSTDPLTDYSLMMTAYGIGNLGTNLILASRRPGRPQVQLVIAKFIFGTGVFLLPLMPNRAMLMLVAGFAAINGPFENLAILHLIQSRFPPHRLAQVYRLQMCSVFAGLFLAYTIAPTLYGWFGLAPVIMAAGALTFATGLVGLVLVVRRRAVRVPA</sequence>
<dbReference type="InterPro" id="IPR036259">
    <property type="entry name" value="MFS_trans_sf"/>
</dbReference>
<dbReference type="Gene3D" id="1.20.1250.20">
    <property type="entry name" value="MFS general substrate transporter like domains"/>
    <property type="match status" value="1"/>
</dbReference>
<evidence type="ECO:0000256" key="5">
    <source>
        <dbReference type="ARBA" id="ARBA00023136"/>
    </source>
</evidence>
<dbReference type="GO" id="GO:0022857">
    <property type="term" value="F:transmembrane transporter activity"/>
    <property type="evidence" value="ECO:0007669"/>
    <property type="project" value="InterPro"/>
</dbReference>
<dbReference type="RefSeq" id="WP_189043875.1">
    <property type="nucleotide sequence ID" value="NZ_BMJQ01000003.1"/>
</dbReference>
<feature type="transmembrane region" description="Helical" evidence="6">
    <location>
        <begin position="223"/>
        <end position="249"/>
    </location>
</feature>
<feature type="transmembrane region" description="Helical" evidence="6">
    <location>
        <begin position="261"/>
        <end position="279"/>
    </location>
</feature>